<dbReference type="HOGENOM" id="CLU_1025479_0_0_9"/>
<keyword evidence="4" id="KW-1185">Reference proteome</keyword>
<evidence type="ECO:0000256" key="2">
    <source>
        <dbReference type="SAM" id="SignalP"/>
    </source>
</evidence>
<accession>D6XZ67</accession>
<reference evidence="3" key="1">
    <citation type="submission" date="2009-10" db="EMBL/GenBank/DDBJ databases">
        <title>Complete sequence of Bacillus selenitireducens MLS10.</title>
        <authorList>
            <consortium name="US DOE Joint Genome Institute"/>
            <person name="Lucas S."/>
            <person name="Copeland A."/>
            <person name="Lapidus A."/>
            <person name="Glavina del Rio T."/>
            <person name="Dalin E."/>
            <person name="Tice H."/>
            <person name="Bruce D."/>
            <person name="Goodwin L."/>
            <person name="Pitluck S."/>
            <person name="Sims D."/>
            <person name="Brettin T."/>
            <person name="Detter J.C."/>
            <person name="Han C."/>
            <person name="Larimer F."/>
            <person name="Land M."/>
            <person name="Hauser L."/>
            <person name="Kyrpides N."/>
            <person name="Ovchinnikova G."/>
            <person name="Stolz J."/>
        </authorList>
    </citation>
    <scope>NUCLEOTIDE SEQUENCE [LARGE SCALE GENOMIC DNA]</scope>
    <source>
        <strain evidence="3">MLS10</strain>
    </source>
</reference>
<gene>
    <name evidence="3" type="ordered locus">Bsel_2862</name>
</gene>
<organism evidence="3 4">
    <name type="scientific">Bacillus selenitireducens (strain ATCC 700615 / DSM 15326 / MLS10)</name>
    <dbReference type="NCBI Taxonomy" id="439292"/>
    <lineage>
        <taxon>Bacteria</taxon>
        <taxon>Bacillati</taxon>
        <taxon>Bacillota</taxon>
        <taxon>Bacilli</taxon>
        <taxon>Bacillales</taxon>
        <taxon>Bacillaceae</taxon>
        <taxon>Salisediminibacterium</taxon>
    </lineage>
</organism>
<dbReference type="InterPro" id="IPR025623">
    <property type="entry name" value="YusW"/>
</dbReference>
<evidence type="ECO:0000313" key="3">
    <source>
        <dbReference type="EMBL" id="ADI00352.1"/>
    </source>
</evidence>
<dbReference type="AlphaFoldDB" id="D6XZ67"/>
<evidence type="ECO:0000313" key="4">
    <source>
        <dbReference type="Proteomes" id="UP000000271"/>
    </source>
</evidence>
<name>D6XZ67_BACIE</name>
<dbReference type="KEGG" id="bse:Bsel_2862"/>
<protein>
    <recommendedName>
        <fullName evidence="5">Lipoprotein</fullName>
    </recommendedName>
</protein>
<evidence type="ECO:0000256" key="1">
    <source>
        <dbReference type="SAM" id="MobiDB-lite"/>
    </source>
</evidence>
<dbReference type="Proteomes" id="UP000000271">
    <property type="component" value="Chromosome"/>
</dbReference>
<dbReference type="RefSeq" id="WP_013173765.1">
    <property type="nucleotide sequence ID" value="NC_014219.1"/>
</dbReference>
<feature type="region of interest" description="Disordered" evidence="1">
    <location>
        <begin position="24"/>
        <end position="54"/>
    </location>
</feature>
<keyword evidence="2" id="KW-0732">Signal</keyword>
<evidence type="ECO:0008006" key="5">
    <source>
        <dbReference type="Google" id="ProtNLM"/>
    </source>
</evidence>
<feature type="signal peptide" evidence="2">
    <location>
        <begin position="1"/>
        <end position="21"/>
    </location>
</feature>
<sequence>MIHPLILLISILLLSACSPFAPDITNENEPNEGGTSQSVIQEEEDPDENTEEPGHAGMEIQSVMQFELDLVLEEEDDWHFFYELEPDGFQATVEGAQPDQVVGDDAFTEVEALLTRLSVTTEHSITGIVSGVTSALNTDIRDIESFSLVLVTTQGERFEFAFEDLSGEDRLEDASAFRFENRLYSGETMVMAYGESEPSTVEEPNGDALRGAQADELIRQYLADMAFAYDMPLAELKHAMLTPVNIEADEVADFTLEASFADGYLRIQHVY</sequence>
<dbReference type="EMBL" id="CP001791">
    <property type="protein sequence ID" value="ADI00352.1"/>
    <property type="molecule type" value="Genomic_DNA"/>
</dbReference>
<dbReference type="Pfam" id="PF14039">
    <property type="entry name" value="YusW"/>
    <property type="match status" value="1"/>
</dbReference>
<feature type="compositionally biased region" description="Acidic residues" evidence="1">
    <location>
        <begin position="41"/>
        <end position="51"/>
    </location>
</feature>
<feature type="chain" id="PRO_5003090847" description="Lipoprotein" evidence="2">
    <location>
        <begin position="22"/>
        <end position="271"/>
    </location>
</feature>
<proteinExistence type="predicted"/>
<feature type="compositionally biased region" description="Polar residues" evidence="1">
    <location>
        <begin position="25"/>
        <end position="40"/>
    </location>
</feature>